<dbReference type="EMBL" id="LCWV01000002">
    <property type="protein sequence ID" value="PWI75085.1"/>
    <property type="molecule type" value="Genomic_DNA"/>
</dbReference>
<comment type="caution">
    <text evidence="3">The sequence shown here is derived from an EMBL/GenBank/DDBJ whole genome shotgun (WGS) entry which is preliminary data.</text>
</comment>
<evidence type="ECO:0000313" key="3">
    <source>
        <dbReference type="EMBL" id="PWI75085.1"/>
    </source>
</evidence>
<protein>
    <submittedName>
        <fullName evidence="3">Uncharacterized protein</fullName>
    </submittedName>
</protein>
<dbReference type="AlphaFoldDB" id="A0A2U3EKQ0"/>
<evidence type="ECO:0000256" key="1">
    <source>
        <dbReference type="SAM" id="MobiDB-lite"/>
    </source>
</evidence>
<sequence>MECHGSCDAESEFNLEAQVRTDAGWGGRAASNENEPEGDGTGRCVITGSTRSMISYHHHHRSPPLTTTIHHIRPTNVTTTHSTSALFFIAIATTTCDTDGYLVHHNPPAPPLASRLHHSTLLHIHTPNTIRLPAKPPSSSSSSSSNNCYPPPSFRTTPRHRAPPRSVNDPRVQVQAIHGGDVRTGVPVRLRRRGRRSAAQRDVHQACVHPKLPYMAHPAFRSYTLARPLTACVPVHLVVICAGLALLLACITRPLQDGPSRFSHATWVSACFVATAALLWTASSTAEMQPPPFPHQQQQMQGVVADDDGGQLNLYLRRRKRLVVAATVTGVFMGFATVISWIVGAVAVLDKKDERKKQRQAAAAAATTATATATDTPAPTKDKEDKLS</sequence>
<dbReference type="Proteomes" id="UP000245956">
    <property type="component" value="Unassembled WGS sequence"/>
</dbReference>
<keyword evidence="2" id="KW-1133">Transmembrane helix</keyword>
<feature type="region of interest" description="Disordered" evidence="1">
    <location>
        <begin position="129"/>
        <end position="170"/>
    </location>
</feature>
<keyword evidence="2" id="KW-0812">Transmembrane</keyword>
<feature type="transmembrane region" description="Helical" evidence="2">
    <location>
        <begin position="264"/>
        <end position="282"/>
    </location>
</feature>
<proteinExistence type="predicted"/>
<feature type="compositionally biased region" description="Low complexity" evidence="1">
    <location>
        <begin position="361"/>
        <end position="379"/>
    </location>
</feature>
<reference evidence="3 4" key="1">
    <citation type="journal article" date="2016" name="Front. Microbiol.">
        <title>Genome and transcriptome sequences reveal the specific parasitism of the nematophagous Purpureocillium lilacinum 36-1.</title>
        <authorList>
            <person name="Xie J."/>
            <person name="Li S."/>
            <person name="Mo C."/>
            <person name="Xiao X."/>
            <person name="Peng D."/>
            <person name="Wang G."/>
            <person name="Xiao Y."/>
        </authorList>
    </citation>
    <scope>NUCLEOTIDE SEQUENCE [LARGE SCALE GENOMIC DNA]</scope>
    <source>
        <strain evidence="3 4">36-1</strain>
    </source>
</reference>
<feature type="transmembrane region" description="Helical" evidence="2">
    <location>
        <begin position="233"/>
        <end position="252"/>
    </location>
</feature>
<name>A0A2U3EKQ0_PURLI</name>
<evidence type="ECO:0000313" key="4">
    <source>
        <dbReference type="Proteomes" id="UP000245956"/>
    </source>
</evidence>
<feature type="transmembrane region" description="Helical" evidence="2">
    <location>
        <begin position="322"/>
        <end position="349"/>
    </location>
</feature>
<gene>
    <name evidence="3" type="ORF">PCL_05743</name>
</gene>
<feature type="compositionally biased region" description="Low complexity" evidence="1">
    <location>
        <begin position="137"/>
        <end position="148"/>
    </location>
</feature>
<keyword evidence="2" id="KW-0472">Membrane</keyword>
<accession>A0A2U3EKQ0</accession>
<evidence type="ECO:0000256" key="2">
    <source>
        <dbReference type="SAM" id="Phobius"/>
    </source>
</evidence>
<feature type="region of interest" description="Disordered" evidence="1">
    <location>
        <begin position="357"/>
        <end position="388"/>
    </location>
</feature>
<feature type="region of interest" description="Disordered" evidence="1">
    <location>
        <begin position="26"/>
        <end position="46"/>
    </location>
</feature>
<organism evidence="3 4">
    <name type="scientific">Purpureocillium lilacinum</name>
    <name type="common">Paecilomyces lilacinus</name>
    <dbReference type="NCBI Taxonomy" id="33203"/>
    <lineage>
        <taxon>Eukaryota</taxon>
        <taxon>Fungi</taxon>
        <taxon>Dikarya</taxon>
        <taxon>Ascomycota</taxon>
        <taxon>Pezizomycotina</taxon>
        <taxon>Sordariomycetes</taxon>
        <taxon>Hypocreomycetidae</taxon>
        <taxon>Hypocreales</taxon>
        <taxon>Ophiocordycipitaceae</taxon>
        <taxon>Purpureocillium</taxon>
    </lineage>
</organism>